<protein>
    <submittedName>
        <fullName evidence="2">Uncharacterized protein</fullName>
    </submittedName>
</protein>
<evidence type="ECO:0000256" key="1">
    <source>
        <dbReference type="SAM" id="Phobius"/>
    </source>
</evidence>
<keyword evidence="1" id="KW-0812">Transmembrane</keyword>
<evidence type="ECO:0000313" key="3">
    <source>
        <dbReference type="Proteomes" id="UP000196084"/>
    </source>
</evidence>
<keyword evidence="3" id="KW-1185">Reference proteome</keyword>
<dbReference type="OrthoDB" id="186921at2157"/>
<comment type="caution">
    <text evidence="2">The sequence shown here is derived from an EMBL/GenBank/DDBJ whole genome shotgun (WGS) entry which is preliminary data.</text>
</comment>
<feature type="transmembrane region" description="Helical" evidence="1">
    <location>
        <begin position="26"/>
        <end position="42"/>
    </location>
</feature>
<proteinExistence type="predicted"/>
<evidence type="ECO:0000313" key="2">
    <source>
        <dbReference type="EMBL" id="OVE85686.1"/>
    </source>
</evidence>
<feature type="transmembrane region" description="Helical" evidence="1">
    <location>
        <begin position="54"/>
        <end position="73"/>
    </location>
</feature>
<keyword evidence="1" id="KW-1133">Transmembrane helix</keyword>
<gene>
    <name evidence="2" type="ORF">B2G88_02380</name>
</gene>
<name>A0A202EBQ3_9EURY</name>
<dbReference type="AlphaFoldDB" id="A0A202EBQ3"/>
<dbReference type="RefSeq" id="WP_054864195.1">
    <property type="nucleotide sequence ID" value="NZ_MWPH01000001.1"/>
</dbReference>
<accession>A0A202EBQ3</accession>
<dbReference type="EMBL" id="MWPH01000001">
    <property type="protein sequence ID" value="OVE85686.1"/>
    <property type="molecule type" value="Genomic_DNA"/>
</dbReference>
<dbReference type="Proteomes" id="UP000196084">
    <property type="component" value="Unassembled WGS sequence"/>
</dbReference>
<sequence>MAASLLEWVCDEDGDWTTPTGRRGELVALVVTLPVALWFVTGRDGFAWPQGNTAWLAATVGLWCGYAYAVHYREPIVEYLLEKDIGGLTLFTLFSGGLGISALEFLPATGALVVALLVAAVTIIVISLLRLVSPLHRGLEPARRGVEVQPPERLES</sequence>
<reference evidence="2 3" key="1">
    <citation type="submission" date="2017-02" db="EMBL/GenBank/DDBJ databases">
        <title>Natronthermophilus aegyptiacus gen. nov.,sp. nov., an aerobic, extremely halophilic alkalithermophilic archaeon isolated from the athalassohaline Wadi An Natrun, Egypt.</title>
        <authorList>
            <person name="Zhao B."/>
        </authorList>
    </citation>
    <scope>NUCLEOTIDE SEQUENCE [LARGE SCALE GENOMIC DNA]</scope>
    <source>
        <strain evidence="2 3">CGMCC 1.3597</strain>
    </source>
</reference>
<feature type="transmembrane region" description="Helical" evidence="1">
    <location>
        <begin position="85"/>
        <end position="103"/>
    </location>
</feature>
<organism evidence="2 3">
    <name type="scientific">Natronolimnobius baerhuensis</name>
    <dbReference type="NCBI Taxonomy" id="253108"/>
    <lineage>
        <taxon>Archaea</taxon>
        <taxon>Methanobacteriati</taxon>
        <taxon>Methanobacteriota</taxon>
        <taxon>Stenosarchaea group</taxon>
        <taxon>Halobacteria</taxon>
        <taxon>Halobacteriales</taxon>
        <taxon>Natrialbaceae</taxon>
        <taxon>Natronolimnobius</taxon>
    </lineage>
</organism>
<feature type="transmembrane region" description="Helical" evidence="1">
    <location>
        <begin position="109"/>
        <end position="129"/>
    </location>
</feature>
<keyword evidence="1" id="KW-0472">Membrane</keyword>